<reference evidence="1" key="1">
    <citation type="submission" date="2010-06" db="EMBL/GenBank/DDBJ databases">
        <authorList>
            <person name="Muzny D."/>
            <person name="Qin X."/>
            <person name="Buhay C."/>
            <person name="Dugan-Rocha S."/>
            <person name="Ding Y."/>
            <person name="Chen G."/>
            <person name="Hawes A."/>
            <person name="Holder M."/>
            <person name="Jhangiani S."/>
            <person name="Johnson A."/>
            <person name="Khan Z."/>
            <person name="Li Z."/>
            <person name="Liu W."/>
            <person name="Liu X."/>
            <person name="Perez L."/>
            <person name="Shen H."/>
            <person name="Wang Q."/>
            <person name="Watt J."/>
            <person name="Xi L."/>
            <person name="Xin Y."/>
            <person name="Zhou J."/>
            <person name="Deng J."/>
            <person name="Jiang H."/>
            <person name="Liu Y."/>
            <person name="Qu J."/>
            <person name="Song X.-Z."/>
            <person name="Zhang L."/>
            <person name="Villasana D."/>
            <person name="Johnson A."/>
            <person name="Liu J."/>
            <person name="Liyanage D."/>
            <person name="Lorensuhewa L."/>
            <person name="Robinson T."/>
            <person name="Song A."/>
            <person name="Song B.-B."/>
            <person name="Dinh H."/>
            <person name="Thornton R."/>
            <person name="Coyle M."/>
            <person name="Francisco L."/>
            <person name="Jackson L."/>
            <person name="Javaid M."/>
            <person name="Korchina V."/>
            <person name="Kovar C."/>
            <person name="Mata R."/>
            <person name="Mathew T."/>
            <person name="Ngo R."/>
            <person name="Nguyen L."/>
            <person name="Nguyen N."/>
            <person name="Okwuonu G."/>
            <person name="Ongeri F."/>
            <person name="Pham C."/>
            <person name="Simmons D."/>
            <person name="Wilczek-Boney K."/>
            <person name="Hale W."/>
            <person name="Jakkamsetti A."/>
            <person name="Pham P."/>
            <person name="Ruth R."/>
            <person name="San Lucas F."/>
            <person name="Warren J."/>
            <person name="Zhang J."/>
            <person name="Zhao Z."/>
            <person name="Zhou C."/>
            <person name="Zhu D."/>
            <person name="Lee S."/>
            <person name="Bess C."/>
            <person name="Blankenburg K."/>
            <person name="Forbes L."/>
            <person name="Fu Q."/>
            <person name="Gubbala S."/>
            <person name="Hirani K."/>
            <person name="Jayaseelan J.C."/>
            <person name="Lara F."/>
            <person name="Munidasa M."/>
            <person name="Palculict T."/>
            <person name="Patil S."/>
            <person name="Pu L.-L."/>
            <person name="Saada N."/>
            <person name="Tang L."/>
            <person name="Weissenberger G."/>
            <person name="Zhu Y."/>
            <person name="Hemphill L."/>
            <person name="Shang Y."/>
            <person name="Youmans B."/>
            <person name="Ayvaz T."/>
            <person name="Ross M."/>
            <person name="Santibanez J."/>
            <person name="Aqrawi P."/>
            <person name="Gross S."/>
            <person name="Joshi V."/>
            <person name="Fowler G."/>
            <person name="Nazareth L."/>
            <person name="Reid J."/>
            <person name="Worley K."/>
            <person name="Petrosino J."/>
            <person name="Highlander S."/>
            <person name="Gibbs R."/>
        </authorList>
    </citation>
    <scope>NUCLEOTIDE SEQUENCE [LARGE SCALE GENOMIC DNA]</scope>
    <source>
        <strain evidence="1">DSM 20601</strain>
    </source>
</reference>
<dbReference type="AlphaFoldDB" id="D7UWN9"/>
<evidence type="ECO:0000313" key="2">
    <source>
        <dbReference type="Proteomes" id="UP000010119"/>
    </source>
</evidence>
<protein>
    <submittedName>
        <fullName evidence="1">Uncharacterized protein</fullName>
    </submittedName>
</protein>
<sequence length="182" mass="21433">MIFQNRETADKEEILANQKQAIRKKILELQQIYEGIEFMSERFAVFKAKGANVLFHEQLTKDEYYQVLPRQELASDFYNFLHYGYQYGILFEHNNVGETINQATNFFQRVEKKHSNYVKPAGEYLCLFKILKNEDVTSCIPEFMEDIRLADTVGPIYHEDYCSELVGVKDHFIIKLSIQLNV</sequence>
<dbReference type="STRING" id="525367.HMPREF0556_10650"/>
<proteinExistence type="predicted"/>
<organism evidence="1 2">
    <name type="scientific">Listeria grayi DSM 20601</name>
    <dbReference type="NCBI Taxonomy" id="525367"/>
    <lineage>
        <taxon>Bacteria</taxon>
        <taxon>Bacillati</taxon>
        <taxon>Bacillota</taxon>
        <taxon>Bacilli</taxon>
        <taxon>Bacillales</taxon>
        <taxon>Listeriaceae</taxon>
        <taxon>Listeria</taxon>
    </lineage>
</organism>
<name>D7UWN9_LISGR</name>
<keyword evidence="2" id="KW-1185">Reference proteome</keyword>
<dbReference type="EMBL" id="ACCR02000003">
    <property type="protein sequence ID" value="EFI84097.1"/>
    <property type="molecule type" value="Genomic_DNA"/>
</dbReference>
<comment type="caution">
    <text evidence="1">The sequence shown here is derived from an EMBL/GenBank/DDBJ whole genome shotgun (WGS) entry which is preliminary data.</text>
</comment>
<dbReference type="HOGENOM" id="CLU_065103_4_0_9"/>
<gene>
    <name evidence="1" type="ORF">HMPREF0556_10650</name>
</gene>
<dbReference type="RefSeq" id="WP_003757574.1">
    <property type="nucleotide sequence ID" value="NZ_GL538353.1"/>
</dbReference>
<accession>D7UWN9</accession>
<dbReference type="Proteomes" id="UP000010119">
    <property type="component" value="Unassembled WGS sequence"/>
</dbReference>
<evidence type="ECO:0000313" key="1">
    <source>
        <dbReference type="EMBL" id="EFI84097.1"/>
    </source>
</evidence>